<reference evidence="11" key="1">
    <citation type="submission" date="2024-02" db="EMBL/GenBank/DDBJ databases">
        <title>Tomenella chthoni gen. nov. sp. nov., a member of the family Jonesiaceae isolated from bat guano.</title>
        <authorList>
            <person name="Miller S.L."/>
            <person name="King J."/>
            <person name="Sankaranarayanan K."/>
            <person name="Lawson P.A."/>
        </authorList>
    </citation>
    <scope>NUCLEOTIDE SEQUENCE</scope>
    <source>
        <strain evidence="11">BS-20</strain>
    </source>
</reference>
<dbReference type="AlphaFoldDB" id="A0AAU7DX52"/>
<keyword evidence="3" id="KW-0808">Transferase</keyword>
<accession>A0AAU7DX52</accession>
<evidence type="ECO:0000256" key="9">
    <source>
        <dbReference type="SAM" id="Phobius"/>
    </source>
</evidence>
<dbReference type="InterPro" id="IPR017441">
    <property type="entry name" value="Protein_kinase_ATP_BS"/>
</dbReference>
<feature type="compositionally biased region" description="Low complexity" evidence="8">
    <location>
        <begin position="363"/>
        <end position="390"/>
    </location>
</feature>
<protein>
    <recommendedName>
        <fullName evidence="2">non-specific serine/threonine protein kinase</fullName>
        <ecNumber evidence="2">2.7.11.1</ecNumber>
    </recommendedName>
</protein>
<evidence type="ECO:0000256" key="1">
    <source>
        <dbReference type="ARBA" id="ARBA00010886"/>
    </source>
</evidence>
<dbReference type="PROSITE" id="PS00107">
    <property type="entry name" value="PROTEIN_KINASE_ATP"/>
    <property type="match status" value="1"/>
</dbReference>
<feature type="transmembrane region" description="Helical" evidence="9">
    <location>
        <begin position="550"/>
        <end position="571"/>
    </location>
</feature>
<dbReference type="CDD" id="cd14014">
    <property type="entry name" value="STKc_PknB_like"/>
    <property type="match status" value="1"/>
</dbReference>
<feature type="transmembrane region" description="Helical" evidence="9">
    <location>
        <begin position="592"/>
        <end position="613"/>
    </location>
</feature>
<keyword evidence="6 7" id="KW-0067">ATP-binding</keyword>
<dbReference type="InterPro" id="IPR050660">
    <property type="entry name" value="NEK_Ser/Thr_kinase"/>
</dbReference>
<dbReference type="EC" id="2.7.11.1" evidence="2"/>
<sequence>MERMGLEPGTAIGGYTIVSQLGSGAMGVVYKAVDDGGHAVAFKVLRSDVIDKEELRKRLVREAAALQKVKHEAVAAMLDAETESDETFIVTELIEGPTLDSYVADNGPLNPDELLHTAQRLAGALSAVHGADVVHRDMKPNNVLMGHDGAVLIDFGIAHGMEDPRLTATGMVIGTPGYLAPELVTGASPSADTDWWGWAAVLVFAATGRPPFGTGGYELVIARAMTGKADVDGLDRRIAVALRGALAVRAEHRWSAQEVIAELEDAAKFPGAEEQFLDASTDVDPTQVLSALEIAAHEADLDREDGAAFAPAPRRLPDDDATRVTPVATSVMPVQMAAPQSFAPSPNGAYSHPNQQNTGNLNGYQQYATQQYQGQQPPQAWPQQAGGQQPNAHMPQQYAAQPEGQPGWLGGVEQGPGEPQFGDQQLAPQFYQRPKLRPRPLIFGTAALAVIALGARQPYDTLIITLLALFVFSVTGAIWDAFHTRREYKGKTKHEVMMAVLWFPWRVIRGALGIALTLLLGLAAAVPVGAGMLWGFQTMGNDASGTASTGQYMLTLAVMWVILLSLMWFGPLPRNTREGGRYFMQVVVPGKIATAVLVGILALALGFGAVTILDGSIIEWSPLQEAPRIP</sequence>
<keyword evidence="4 7" id="KW-0547">Nucleotide-binding</keyword>
<evidence type="ECO:0000259" key="10">
    <source>
        <dbReference type="PROSITE" id="PS50011"/>
    </source>
</evidence>
<feature type="transmembrane region" description="Helical" evidence="9">
    <location>
        <begin position="462"/>
        <end position="482"/>
    </location>
</feature>
<keyword evidence="9" id="KW-0472">Membrane</keyword>
<dbReference type="SMART" id="SM00220">
    <property type="entry name" value="S_TKc"/>
    <property type="match status" value="1"/>
</dbReference>
<evidence type="ECO:0000256" key="5">
    <source>
        <dbReference type="ARBA" id="ARBA00022777"/>
    </source>
</evidence>
<organism evidence="11">
    <name type="scientific">Jonesiaceae bacterium BS-20</name>
    <dbReference type="NCBI Taxonomy" id="3120821"/>
    <lineage>
        <taxon>Bacteria</taxon>
        <taxon>Bacillati</taxon>
        <taxon>Actinomycetota</taxon>
        <taxon>Actinomycetes</taxon>
        <taxon>Micrococcales</taxon>
        <taxon>Jonesiaceae</taxon>
    </lineage>
</organism>
<dbReference type="PROSITE" id="PS00108">
    <property type="entry name" value="PROTEIN_KINASE_ST"/>
    <property type="match status" value="1"/>
</dbReference>
<feature type="binding site" evidence="7">
    <location>
        <position position="43"/>
    </location>
    <ligand>
        <name>ATP</name>
        <dbReference type="ChEBI" id="CHEBI:30616"/>
    </ligand>
</feature>
<dbReference type="EMBL" id="CP146203">
    <property type="protein sequence ID" value="XBH21798.1"/>
    <property type="molecule type" value="Genomic_DNA"/>
</dbReference>
<evidence type="ECO:0000313" key="11">
    <source>
        <dbReference type="EMBL" id="XBH21798.1"/>
    </source>
</evidence>
<keyword evidence="9" id="KW-0812">Transmembrane</keyword>
<name>A0AAU7DX52_9MICO</name>
<dbReference type="GO" id="GO:0005524">
    <property type="term" value="F:ATP binding"/>
    <property type="evidence" value="ECO:0007669"/>
    <property type="project" value="UniProtKB-UniRule"/>
</dbReference>
<evidence type="ECO:0000256" key="7">
    <source>
        <dbReference type="PROSITE-ProRule" id="PRU10141"/>
    </source>
</evidence>
<gene>
    <name evidence="11" type="ORF">V5R04_00800</name>
</gene>
<dbReference type="Gene3D" id="1.10.510.10">
    <property type="entry name" value="Transferase(Phosphotransferase) domain 1"/>
    <property type="match status" value="1"/>
</dbReference>
<comment type="similarity">
    <text evidence="1">Belongs to the protein kinase superfamily. NEK Ser/Thr protein kinase family. NIMA subfamily.</text>
</comment>
<dbReference type="Pfam" id="PF00069">
    <property type="entry name" value="Pkinase"/>
    <property type="match status" value="1"/>
</dbReference>
<feature type="compositionally biased region" description="Polar residues" evidence="8">
    <location>
        <begin position="352"/>
        <end position="362"/>
    </location>
</feature>
<evidence type="ECO:0000256" key="8">
    <source>
        <dbReference type="SAM" id="MobiDB-lite"/>
    </source>
</evidence>
<dbReference type="GO" id="GO:0004674">
    <property type="term" value="F:protein serine/threonine kinase activity"/>
    <property type="evidence" value="ECO:0007669"/>
    <property type="project" value="UniProtKB-EC"/>
</dbReference>
<dbReference type="PROSITE" id="PS50011">
    <property type="entry name" value="PROTEIN_KINASE_DOM"/>
    <property type="match status" value="1"/>
</dbReference>
<dbReference type="SUPFAM" id="SSF56112">
    <property type="entry name" value="Protein kinase-like (PK-like)"/>
    <property type="match status" value="1"/>
</dbReference>
<dbReference type="Gene3D" id="3.30.200.20">
    <property type="entry name" value="Phosphorylase Kinase, domain 1"/>
    <property type="match status" value="1"/>
</dbReference>
<dbReference type="InterPro" id="IPR008271">
    <property type="entry name" value="Ser/Thr_kinase_AS"/>
</dbReference>
<evidence type="ECO:0000256" key="2">
    <source>
        <dbReference type="ARBA" id="ARBA00012513"/>
    </source>
</evidence>
<feature type="region of interest" description="Disordered" evidence="8">
    <location>
        <begin position="339"/>
        <end position="424"/>
    </location>
</feature>
<dbReference type="InterPro" id="IPR011009">
    <property type="entry name" value="Kinase-like_dom_sf"/>
</dbReference>
<keyword evidence="9" id="KW-1133">Transmembrane helix</keyword>
<dbReference type="InterPro" id="IPR000719">
    <property type="entry name" value="Prot_kinase_dom"/>
</dbReference>
<feature type="domain" description="Protein kinase" evidence="10">
    <location>
        <begin position="15"/>
        <end position="277"/>
    </location>
</feature>
<feature type="transmembrane region" description="Helical" evidence="9">
    <location>
        <begin position="503"/>
        <end position="530"/>
    </location>
</feature>
<dbReference type="PANTHER" id="PTHR43671">
    <property type="entry name" value="SERINE/THREONINE-PROTEIN KINASE NEK"/>
    <property type="match status" value="1"/>
</dbReference>
<proteinExistence type="inferred from homology"/>
<dbReference type="PANTHER" id="PTHR43671:SF13">
    <property type="entry name" value="SERINE_THREONINE-PROTEIN KINASE NEK2"/>
    <property type="match status" value="1"/>
</dbReference>
<evidence type="ECO:0000256" key="6">
    <source>
        <dbReference type="ARBA" id="ARBA00022840"/>
    </source>
</evidence>
<keyword evidence="5 11" id="KW-0418">Kinase</keyword>
<evidence type="ECO:0000256" key="4">
    <source>
        <dbReference type="ARBA" id="ARBA00022741"/>
    </source>
</evidence>
<evidence type="ECO:0000256" key="3">
    <source>
        <dbReference type="ARBA" id="ARBA00022679"/>
    </source>
</evidence>